<organism evidence="4 5">
    <name type="scientific">Geobacillus thermocatenulatus</name>
    <dbReference type="NCBI Taxonomy" id="33938"/>
    <lineage>
        <taxon>Bacteria</taxon>
        <taxon>Bacillati</taxon>
        <taxon>Bacillota</taxon>
        <taxon>Bacilli</taxon>
        <taxon>Bacillales</taxon>
        <taxon>Anoxybacillaceae</taxon>
        <taxon>Geobacillus</taxon>
        <taxon>Geobacillus thermoleovorans group</taxon>
    </lineage>
</organism>
<evidence type="ECO:0000259" key="3">
    <source>
        <dbReference type="Pfam" id="PF25796"/>
    </source>
</evidence>
<accession>A0A226Q3V0</accession>
<reference evidence="4 5" key="1">
    <citation type="submission" date="2017-05" db="EMBL/GenBank/DDBJ databases">
        <title>The genome sequence of Geobacillus thermocatenulatus DSM 730.</title>
        <authorList>
            <person name="Ramaloko W.T."/>
            <person name="Koen N."/>
            <person name="Polliack S."/>
            <person name="Aliyu H."/>
            <person name="Lebre P."/>
            <person name="Mohr T."/>
            <person name="Oswald F."/>
            <person name="Zwick M."/>
            <person name="Neumann A."/>
            <person name="Syldatk C."/>
            <person name="Cowan D."/>
            <person name="De Maayer P."/>
        </authorList>
    </citation>
    <scope>NUCLEOTIDE SEQUENCE [LARGE SCALE GENOMIC DNA]</scope>
    <source>
        <strain evidence="4 5">BGSC 93A1</strain>
    </source>
</reference>
<dbReference type="NCBIfam" id="NF033441">
    <property type="entry name" value="BREX_BrxC"/>
    <property type="match status" value="1"/>
</dbReference>
<keyword evidence="5" id="KW-1185">Reference proteome</keyword>
<dbReference type="InterPro" id="IPR058036">
    <property type="entry name" value="BREX_BrxC_4th"/>
</dbReference>
<dbReference type="RefSeq" id="WP_047753295.1">
    <property type="nucleotide sequence ID" value="NZ_CP018058.1"/>
</dbReference>
<dbReference type="EMBL" id="NEWK01000002">
    <property type="protein sequence ID" value="OXB87036.1"/>
    <property type="molecule type" value="Genomic_DNA"/>
</dbReference>
<evidence type="ECO:0000259" key="1">
    <source>
        <dbReference type="Pfam" id="PF25791"/>
    </source>
</evidence>
<evidence type="ECO:0000259" key="2">
    <source>
        <dbReference type="Pfam" id="PF25792"/>
    </source>
</evidence>
<dbReference type="Pfam" id="PF25791">
    <property type="entry name" value="WHD_BREX_BrxC"/>
    <property type="match status" value="1"/>
</dbReference>
<dbReference type="AlphaFoldDB" id="A0A226Q3V0"/>
<dbReference type="InterPro" id="IPR058038">
    <property type="entry name" value="BREX_BrxC_wHTH"/>
</dbReference>
<dbReference type="SUPFAM" id="SSF52540">
    <property type="entry name" value="P-loop containing nucleoside triphosphate hydrolases"/>
    <property type="match status" value="1"/>
</dbReference>
<dbReference type="InterPro" id="IPR047679">
    <property type="entry name" value="BREX_BrxC"/>
</dbReference>
<feature type="domain" description="Probable ATP-binding protein BrxC winged helix-turn-helix" evidence="1">
    <location>
        <begin position="735"/>
        <end position="856"/>
    </location>
</feature>
<dbReference type="Pfam" id="PF25796">
    <property type="entry name" value="BREX_BrxC_4th"/>
    <property type="match status" value="1"/>
</dbReference>
<name>A0A226Q3V0_9BACL</name>
<dbReference type="Pfam" id="PF25792">
    <property type="entry name" value="BREX_BrxC_helical"/>
    <property type="match status" value="1"/>
</dbReference>
<evidence type="ECO:0000313" key="5">
    <source>
        <dbReference type="Proteomes" id="UP000198378"/>
    </source>
</evidence>
<dbReference type="Proteomes" id="UP000198378">
    <property type="component" value="Unassembled WGS sequence"/>
</dbReference>
<protein>
    <submittedName>
        <fullName evidence="4">Uncharacterized protein</fullName>
    </submittedName>
</protein>
<dbReference type="KEGG" id="gtm:GT3921_12555"/>
<proteinExistence type="predicted"/>
<dbReference type="InterPro" id="IPR058037">
    <property type="entry name" value="BREX_BrxC_helical"/>
</dbReference>
<feature type="domain" description="Probable ATP-binding protein BrxC alpha-helical" evidence="2">
    <location>
        <begin position="866"/>
        <end position="991"/>
    </location>
</feature>
<feature type="domain" description="Probable ATP-binding protein BrxC 4th six-stranded beta-sheet" evidence="3">
    <location>
        <begin position="561"/>
        <end position="727"/>
    </location>
</feature>
<dbReference type="InterPro" id="IPR027417">
    <property type="entry name" value="P-loop_NTPase"/>
</dbReference>
<evidence type="ECO:0000313" key="4">
    <source>
        <dbReference type="EMBL" id="OXB87036.1"/>
    </source>
</evidence>
<sequence>MLQNTFTIQELFKKPIDREINGVVQAGQYDEKVVHSELEEYVMTKEISENMKYFFENYTYSFDHPTTKIGVWISGFFGSGKSHFLKILSYLLNNETVYGKRAVDFFAEKTDDQKLLEMMQRSATFDSHAILFNVDSKSAGGKKEKATIVEVFLKVFNEYLGYSPTLWIAHIERQLADEGVYEEFVRHFEEIEGKPWKEERARILLKRKPFIQALARLGYDEETSAGFLDAAKKTFEISSEEFAKIVAKHVKEKGDNYRLTFLVDEIGQYIGDDPNLMLNLQTVVEDLGNYCQGKVWVIVTSQEQIDAVTKIKGADNFSKIQGRFATRIHLTSSNTDEVIKRRLLEKWPAAADHLKVEFEQIGQSLNNTLTFEKDTCVLQSGFKNEEEYAAIYPFVPYQVELLQRVFDKVRRQGEAGAHLAHGERSLLNAFQEVALQLKDQDTNQLARFSQFYETVKRFLSTSVSATIASAAKREGITEFDVEVLKVLFMIKGIEQIKATVENITTLLVDSVDCIKNDLEKEVRRSLNRLRRNMLIAENADKTFVFLSDDEQEMNREIEHEHINEANVIDELGKIFFEDIVQMKSYRYQKTHDFEFNKIFDTYTRGGRTNELTLQVYTGDVTEEQARAEANSGILVMHIPQEFTEKFFEPMEYALKIRSYANKKISTSLTERQRKILDEKRQQITEFEKKAKEALAEAAVHATYYVQGQEYRFNGSLENQLQSAFEILVRNTYSYLSYMEEPVPVKNANDTIYEWATKGLPAKLDGTFANHLAYDTVFRFLEQSRNRQMVTMKLLVEKFKSAPYGWSENDIAGLVAALMHDGKIKLTYLGESFDTSHPQFISRITKASEREKVMIEAQIAIPSHKRKIVVEMMRELFNFYDVGETYDEIAKNIRVQMQKHFLEPITEMLKIKEYEDPQYPYPGGIQLAKLKNSIEELLSYSKSENLVEEFIELDEDLEEWLENIQTLSAFYKKTAIRYFDESVRLLKERADDLDIAKNQTEVQKIKNQIVSILTMDHPYREIPNLPILNEKLRTELTNFVKKELGAQLEQMEEIRRKMEELKERYSIEEIKTMVQHELEELQARIEQLKDMDSISRVYSYTQMATNDLRRLEEKVYELYVQYQSETSDGDDRQVEVPISRFIQVMIPSGQVEIRTEDDVDRLLEKMKQELLKEIQNGKVVVIKK</sequence>
<comment type="caution">
    <text evidence="4">The sequence shown here is derived from an EMBL/GenBank/DDBJ whole genome shotgun (WGS) entry which is preliminary data.</text>
</comment>
<gene>
    <name evidence="4" type="ORF">B9L19_16525</name>
</gene>